<dbReference type="CDD" id="cd02121">
    <property type="entry name" value="PA_GCPII_like"/>
    <property type="match status" value="1"/>
</dbReference>
<evidence type="ECO:0000256" key="13">
    <source>
        <dbReference type="ARBA" id="ARBA00023136"/>
    </source>
</evidence>
<dbReference type="AlphaFoldDB" id="A0A6F9DCH1"/>
<comment type="catalytic activity">
    <reaction evidence="15">
        <text>Release of an unsubstituted, C-terminal glutamyl residue, typically from Ac-Asp-Glu or folylpoly-gamma-glutamates.</text>
        <dbReference type="EC" id="3.4.17.21"/>
    </reaction>
</comment>
<dbReference type="FunFam" id="1.20.930.40:FF:000001">
    <property type="entry name" value="N-acetylated-alpha-linked acidic dipeptidase 2"/>
    <property type="match status" value="1"/>
</dbReference>
<keyword evidence="13 17" id="KW-0472">Membrane</keyword>
<dbReference type="GO" id="GO:0006508">
    <property type="term" value="P:proteolysis"/>
    <property type="evidence" value="ECO:0007669"/>
    <property type="project" value="UniProtKB-KW"/>
</dbReference>
<dbReference type="InterPro" id="IPR036757">
    <property type="entry name" value="TFR-like_dimer_dom_sf"/>
</dbReference>
<dbReference type="InterPro" id="IPR046450">
    <property type="entry name" value="PA_dom_sf"/>
</dbReference>
<dbReference type="GO" id="GO:0016020">
    <property type="term" value="C:membrane"/>
    <property type="evidence" value="ECO:0007669"/>
    <property type="project" value="UniProtKB-SubCell"/>
</dbReference>
<dbReference type="Pfam" id="PF04253">
    <property type="entry name" value="TFR_dimer"/>
    <property type="match status" value="1"/>
</dbReference>
<keyword evidence="4" id="KW-0121">Carboxypeptidase</keyword>
<keyword evidence="14" id="KW-0325">Glycoprotein</keyword>
<evidence type="ECO:0000256" key="16">
    <source>
        <dbReference type="ARBA" id="ARBA00066561"/>
    </source>
</evidence>
<evidence type="ECO:0000313" key="20">
    <source>
        <dbReference type="EMBL" id="CAB3246729.1"/>
    </source>
</evidence>
<evidence type="ECO:0000259" key="19">
    <source>
        <dbReference type="Pfam" id="PF04389"/>
    </source>
</evidence>
<comment type="cofactor">
    <cofactor evidence="1">
        <name>Zn(2+)</name>
        <dbReference type="ChEBI" id="CHEBI:29105"/>
    </cofactor>
</comment>
<dbReference type="SUPFAM" id="SSF53187">
    <property type="entry name" value="Zn-dependent exopeptidases"/>
    <property type="match status" value="1"/>
</dbReference>
<keyword evidence="12" id="KW-0482">Metalloprotease</keyword>
<dbReference type="InterPro" id="IPR039373">
    <property type="entry name" value="Peptidase_M28B"/>
</dbReference>
<evidence type="ECO:0000256" key="5">
    <source>
        <dbReference type="ARBA" id="ARBA00022670"/>
    </source>
</evidence>
<evidence type="ECO:0000256" key="1">
    <source>
        <dbReference type="ARBA" id="ARBA00001947"/>
    </source>
</evidence>
<evidence type="ECO:0000256" key="14">
    <source>
        <dbReference type="ARBA" id="ARBA00023180"/>
    </source>
</evidence>
<gene>
    <name evidence="20" type="primary">Folh1b</name>
</gene>
<protein>
    <recommendedName>
        <fullName evidence="16">glutamate carboxypeptidase II</fullName>
        <ecNumber evidence="16">3.4.17.21</ecNumber>
    </recommendedName>
</protein>
<keyword evidence="9" id="KW-0862">Zinc</keyword>
<evidence type="ECO:0000256" key="8">
    <source>
        <dbReference type="ARBA" id="ARBA00022801"/>
    </source>
</evidence>
<feature type="domain" description="Transferrin receptor-like dimerisation" evidence="18">
    <location>
        <begin position="677"/>
        <end position="793"/>
    </location>
</feature>
<evidence type="ECO:0000256" key="2">
    <source>
        <dbReference type="ARBA" id="ARBA00004606"/>
    </source>
</evidence>
<dbReference type="Pfam" id="PF04389">
    <property type="entry name" value="Peptidase_M28"/>
    <property type="match status" value="1"/>
</dbReference>
<comment type="subcellular location">
    <subcellularLocation>
        <location evidence="2">Membrane</location>
        <topology evidence="2">Single-pass type II membrane protein</topology>
    </subcellularLocation>
</comment>
<dbReference type="FunFam" id="3.40.630.10:FF:000009">
    <property type="entry name" value="N-acetylated-alpha-linked acidic dipeptidase 2"/>
    <property type="match status" value="1"/>
</dbReference>
<dbReference type="CDD" id="cd08022">
    <property type="entry name" value="M28_PSMA_like"/>
    <property type="match status" value="1"/>
</dbReference>
<evidence type="ECO:0000256" key="10">
    <source>
        <dbReference type="ARBA" id="ARBA00022968"/>
    </source>
</evidence>
<dbReference type="EC" id="3.4.17.21" evidence="16"/>
<evidence type="ECO:0000256" key="4">
    <source>
        <dbReference type="ARBA" id="ARBA00022645"/>
    </source>
</evidence>
<feature type="domain" description="Peptidase M28" evidence="19">
    <location>
        <begin position="409"/>
        <end position="615"/>
    </location>
</feature>
<dbReference type="GO" id="GO:0004181">
    <property type="term" value="F:metallocarboxypeptidase activity"/>
    <property type="evidence" value="ECO:0007669"/>
    <property type="project" value="UniProtKB-EC"/>
</dbReference>
<evidence type="ECO:0000256" key="12">
    <source>
        <dbReference type="ARBA" id="ARBA00023049"/>
    </source>
</evidence>
<organism evidence="20">
    <name type="scientific">Phallusia mammillata</name>
    <dbReference type="NCBI Taxonomy" id="59560"/>
    <lineage>
        <taxon>Eukaryota</taxon>
        <taxon>Metazoa</taxon>
        <taxon>Chordata</taxon>
        <taxon>Tunicata</taxon>
        <taxon>Ascidiacea</taxon>
        <taxon>Phlebobranchia</taxon>
        <taxon>Ascidiidae</taxon>
        <taxon>Phallusia</taxon>
    </lineage>
</organism>
<sequence>MTSNYSSPLIPLEDSSEEFAIEYSAEKYGSDELGFRQNHTPYRKTSSVAITKRSLFCWSIFGATMVFIIGVLIGRFVFAPKLPETKPKVAEVVPLQKQYTYSEMKKMLFNEMKAENIEKNLKFLTKNTHIAGSMKNEEVLVKDITDAWNVQLDKVEVYPYNVLLSYPNSSSPNYVGVMFPNGTVTRKSNWTETPFTTSEKQDDVIHVFNAYGAAGDATGHLFYVNYGRIEDYELLVKQGVNVTSGICMARYGKIFRGDKARLAELNKCAGLVIFNDPLDFAGQKKHTWNSQKGGKDVYPNSWWLPPSGVQRGSLHLNGDPLTPDYPALNITYRIPESESFLPTIPVQPIGYEDAYQLLSILGGNDAPSDWQGGMDFTYKFGGQFDENHKYCKAHIHVANYRERRTIKTVIGYIRGWHEPDRYVLLGNHRDAWTFGGLDPSSGTAVMLEVARAMSMHVKNGKWRPRRTIVFCSWGAEEYGLIGSTEWVEQMEKMLFLRAVSYFNIDIAVQGTGAFRALSTPGLGKLLFDVTKDVPNPDAKEIKQKRPSVYDTWLAKNFDFDDKTKPYIANIGSGSDYTSFLQKTGVASADIRYNYLYHNISSYPVYHSVHDTFAYMKQFIDPEFSYSLAIARVAAGLLIRTGDACVLPFKPTDYADKLAKLASLLQKQSGTVLDQHSISLENLHWAIHQFKEAATKMDAKVQLINSTSDLIHVRQINDKLFQINRGFIDFNGVPGRHYYRHTIFAPSSHDSYSGAAFPGIVDTIFVAKRGGSWDDVKKEISIVSLQILAAANLMAD</sequence>
<dbReference type="Gene3D" id="3.50.30.30">
    <property type="match status" value="1"/>
</dbReference>
<keyword evidence="11 17" id="KW-1133">Transmembrane helix</keyword>
<dbReference type="Gene3D" id="1.20.930.40">
    <property type="entry name" value="Transferrin receptor-like, dimerisation domain"/>
    <property type="match status" value="1"/>
</dbReference>
<keyword evidence="5" id="KW-0645">Protease</keyword>
<reference evidence="20" key="1">
    <citation type="submission" date="2020-04" db="EMBL/GenBank/DDBJ databases">
        <authorList>
            <person name="Neveu A P."/>
        </authorList>
    </citation>
    <scope>NUCLEOTIDE SEQUENCE</scope>
    <source>
        <tissue evidence="20">Whole embryo</tissue>
    </source>
</reference>
<evidence type="ECO:0000259" key="18">
    <source>
        <dbReference type="Pfam" id="PF04253"/>
    </source>
</evidence>
<name>A0A6F9DCH1_9ASCI</name>
<accession>A0A6F9DCH1</accession>
<dbReference type="PANTHER" id="PTHR10404">
    <property type="entry name" value="N-ACETYLATED-ALPHA-LINKED ACIDIC DIPEPTIDASE"/>
    <property type="match status" value="1"/>
</dbReference>
<evidence type="ECO:0000256" key="3">
    <source>
        <dbReference type="ARBA" id="ARBA00005634"/>
    </source>
</evidence>
<evidence type="ECO:0000256" key="7">
    <source>
        <dbReference type="ARBA" id="ARBA00022723"/>
    </source>
</evidence>
<dbReference type="Gene3D" id="3.40.630.10">
    <property type="entry name" value="Zn peptidases"/>
    <property type="match status" value="1"/>
</dbReference>
<dbReference type="EMBL" id="LR785240">
    <property type="protein sequence ID" value="CAB3246729.1"/>
    <property type="molecule type" value="mRNA"/>
</dbReference>
<dbReference type="SUPFAM" id="SSF52025">
    <property type="entry name" value="PA domain"/>
    <property type="match status" value="1"/>
</dbReference>
<comment type="similarity">
    <text evidence="3">Belongs to the peptidase M28 family. M28B subfamily.</text>
</comment>
<dbReference type="SUPFAM" id="SSF47672">
    <property type="entry name" value="Transferrin receptor-like dimerisation domain"/>
    <property type="match status" value="1"/>
</dbReference>
<keyword evidence="7" id="KW-0479">Metal-binding</keyword>
<keyword evidence="8" id="KW-0378">Hydrolase</keyword>
<evidence type="ECO:0000256" key="11">
    <source>
        <dbReference type="ARBA" id="ARBA00022989"/>
    </source>
</evidence>
<dbReference type="InterPro" id="IPR007365">
    <property type="entry name" value="TFR-like_dimer_dom"/>
</dbReference>
<dbReference type="FunFam" id="3.50.30.30:FF:000045">
    <property type="entry name" value="Predicted protein"/>
    <property type="match status" value="1"/>
</dbReference>
<dbReference type="InterPro" id="IPR007484">
    <property type="entry name" value="Peptidase_M28"/>
</dbReference>
<evidence type="ECO:0000256" key="17">
    <source>
        <dbReference type="SAM" id="Phobius"/>
    </source>
</evidence>
<dbReference type="PANTHER" id="PTHR10404:SF81">
    <property type="entry name" value="N-ACETYLATED ALPHA-LINKED ACIDIC DIPEPTIDASE 2"/>
    <property type="match status" value="1"/>
</dbReference>
<evidence type="ECO:0000256" key="9">
    <source>
        <dbReference type="ARBA" id="ARBA00022833"/>
    </source>
</evidence>
<keyword evidence="6 17" id="KW-0812">Transmembrane</keyword>
<evidence type="ECO:0000256" key="6">
    <source>
        <dbReference type="ARBA" id="ARBA00022692"/>
    </source>
</evidence>
<keyword evidence="10" id="KW-0735">Signal-anchor</keyword>
<evidence type="ECO:0000256" key="15">
    <source>
        <dbReference type="ARBA" id="ARBA00052003"/>
    </source>
</evidence>
<proteinExistence type="evidence at transcript level"/>
<dbReference type="GO" id="GO:0046872">
    <property type="term" value="F:metal ion binding"/>
    <property type="evidence" value="ECO:0007669"/>
    <property type="project" value="UniProtKB-KW"/>
</dbReference>
<feature type="transmembrane region" description="Helical" evidence="17">
    <location>
        <begin position="55"/>
        <end position="78"/>
    </location>
</feature>